<evidence type="ECO:0000256" key="2">
    <source>
        <dbReference type="ARBA" id="ARBA00011738"/>
    </source>
</evidence>
<dbReference type="InterPro" id="IPR038471">
    <property type="entry name" value="MecA_C_sf"/>
</dbReference>
<accession>A0A917G328</accession>
<evidence type="ECO:0000256" key="1">
    <source>
        <dbReference type="ARBA" id="ARBA00005397"/>
    </source>
</evidence>
<evidence type="ECO:0000313" key="4">
    <source>
        <dbReference type="Proteomes" id="UP000616608"/>
    </source>
</evidence>
<dbReference type="Pfam" id="PF05389">
    <property type="entry name" value="MecA"/>
    <property type="match status" value="1"/>
</dbReference>
<organism evidence="3 4">
    <name type="scientific">Lysinibacillus alkalisoli</name>
    <dbReference type="NCBI Taxonomy" id="1911548"/>
    <lineage>
        <taxon>Bacteria</taxon>
        <taxon>Bacillati</taxon>
        <taxon>Bacillota</taxon>
        <taxon>Bacilli</taxon>
        <taxon>Bacillales</taxon>
        <taxon>Bacillaceae</taxon>
        <taxon>Lysinibacillus</taxon>
    </lineage>
</organism>
<comment type="subunit">
    <text evidence="2">Homodimer.</text>
</comment>
<dbReference type="Gene3D" id="3.30.70.1950">
    <property type="match status" value="1"/>
</dbReference>
<reference evidence="3" key="2">
    <citation type="submission" date="2020-09" db="EMBL/GenBank/DDBJ databases">
        <authorList>
            <person name="Sun Q."/>
            <person name="Zhou Y."/>
        </authorList>
    </citation>
    <scope>NUCLEOTIDE SEQUENCE</scope>
    <source>
        <strain evidence="3">CGMCC 1.15760</strain>
    </source>
</reference>
<dbReference type="RefSeq" id="WP_188614228.1">
    <property type="nucleotide sequence ID" value="NZ_BMJT01000004.1"/>
</dbReference>
<dbReference type="PIRSF" id="PIRSF029008">
    <property type="entry name" value="MecA"/>
    <property type="match status" value="1"/>
</dbReference>
<dbReference type="PANTHER" id="PTHR39161:SF2">
    <property type="entry name" value="ADAPTER PROTEIN MECA 2"/>
    <property type="match status" value="1"/>
</dbReference>
<evidence type="ECO:0008006" key="5">
    <source>
        <dbReference type="Google" id="ProtNLM"/>
    </source>
</evidence>
<dbReference type="EMBL" id="BMJT01000004">
    <property type="protein sequence ID" value="GGG19993.1"/>
    <property type="molecule type" value="Genomic_DNA"/>
</dbReference>
<dbReference type="AlphaFoldDB" id="A0A917G328"/>
<dbReference type="Proteomes" id="UP000616608">
    <property type="component" value="Unassembled WGS sequence"/>
</dbReference>
<protein>
    <recommendedName>
        <fullName evidence="5">Adapter protein MecA</fullName>
    </recommendedName>
</protein>
<dbReference type="InterPro" id="IPR008681">
    <property type="entry name" value="Neg-reg_MecA"/>
</dbReference>
<dbReference type="PANTHER" id="PTHR39161">
    <property type="entry name" value="ADAPTER PROTEIN MECA"/>
    <property type="match status" value="1"/>
</dbReference>
<gene>
    <name evidence="3" type="ORF">GCM10007425_12970</name>
</gene>
<comment type="similarity">
    <text evidence="1">Belongs to the MecA family.</text>
</comment>
<comment type="caution">
    <text evidence="3">The sequence shown here is derived from an EMBL/GenBank/DDBJ whole genome shotgun (WGS) entry which is preliminary data.</text>
</comment>
<sequence length="217" mass="25227">MNIERINDNTIKLYLTNHDIEERGYDSNTVWLNPAKSDELFMEVLQEADEQEYLEAEGLMWAYVRGMDAGVEIVVTRSNAMKEIEKMFTSIFEQDEEELLIEDMLFSEEHYGYKSDAAEDAELQQDAIVYVFDDIDELVPLAHRLMKDELTTSLYTFENKFYLVLATETLSANDLAKYDAIISEYIVASEMTTYYLKEYGVAVMLDHCFETVTTHFV</sequence>
<proteinExistence type="inferred from homology"/>
<keyword evidence="4" id="KW-1185">Reference proteome</keyword>
<reference evidence="3" key="1">
    <citation type="journal article" date="2014" name="Int. J. Syst. Evol. Microbiol.">
        <title>Complete genome sequence of Corynebacterium casei LMG S-19264T (=DSM 44701T), isolated from a smear-ripened cheese.</title>
        <authorList>
            <consortium name="US DOE Joint Genome Institute (JGI-PGF)"/>
            <person name="Walter F."/>
            <person name="Albersmeier A."/>
            <person name="Kalinowski J."/>
            <person name="Ruckert C."/>
        </authorList>
    </citation>
    <scope>NUCLEOTIDE SEQUENCE</scope>
    <source>
        <strain evidence="3">CGMCC 1.15760</strain>
    </source>
</reference>
<name>A0A917G328_9BACI</name>
<evidence type="ECO:0000313" key="3">
    <source>
        <dbReference type="EMBL" id="GGG19993.1"/>
    </source>
</evidence>